<dbReference type="InterPro" id="IPR000631">
    <property type="entry name" value="CARKD"/>
</dbReference>
<accession>A0A1E5D8P1</accession>
<dbReference type="CDD" id="cd01171">
    <property type="entry name" value="YXKO-related"/>
    <property type="match status" value="1"/>
</dbReference>
<dbReference type="Proteomes" id="UP000094165">
    <property type="component" value="Unassembled WGS sequence"/>
</dbReference>
<comment type="catalytic activity">
    <reaction evidence="2 18 19">
        <text>(6R)-NADPHX = (6S)-NADPHX</text>
        <dbReference type="Rhea" id="RHEA:32227"/>
        <dbReference type="ChEBI" id="CHEBI:64076"/>
        <dbReference type="ChEBI" id="CHEBI:64077"/>
        <dbReference type="EC" id="5.1.99.6"/>
    </reaction>
</comment>
<comment type="catalytic activity">
    <reaction evidence="1 18 19">
        <text>(6R)-NADHX = (6S)-NADHX</text>
        <dbReference type="Rhea" id="RHEA:32215"/>
        <dbReference type="ChEBI" id="CHEBI:64074"/>
        <dbReference type="ChEBI" id="CHEBI:64075"/>
        <dbReference type="EC" id="5.1.99.6"/>
    </reaction>
</comment>
<dbReference type="FunFam" id="3.40.50.10260:FF:000003">
    <property type="entry name" value="Multifunctional fusion protein"/>
    <property type="match status" value="1"/>
</dbReference>
<dbReference type="GO" id="GO:0052856">
    <property type="term" value="F:NAD(P)HX epimerase activity"/>
    <property type="evidence" value="ECO:0007669"/>
    <property type="project" value="UniProtKB-UniRule"/>
</dbReference>
<comment type="cofactor">
    <cofactor evidence="18 19">
        <name>K(+)</name>
        <dbReference type="ChEBI" id="CHEBI:29103"/>
    </cofactor>
    <text evidence="18 19">Binds 1 potassium ion per subunit.</text>
</comment>
<feature type="binding site" evidence="18">
    <location>
        <position position="129"/>
    </location>
    <ligand>
        <name>K(+)</name>
        <dbReference type="ChEBI" id="CHEBI:29103"/>
    </ligand>
</feature>
<keyword evidence="7 17" id="KW-0067">ATP-binding</keyword>
<evidence type="ECO:0000259" key="21">
    <source>
        <dbReference type="PROSITE" id="PS51385"/>
    </source>
</evidence>
<dbReference type="GO" id="GO:0005524">
    <property type="term" value="F:ATP binding"/>
    <property type="evidence" value="ECO:0007669"/>
    <property type="project" value="UniProtKB-UniRule"/>
</dbReference>
<dbReference type="Gene3D" id="3.40.1190.20">
    <property type="match status" value="1"/>
</dbReference>
<evidence type="ECO:0000256" key="15">
    <source>
        <dbReference type="ARBA" id="ARBA00048238"/>
    </source>
</evidence>
<name>A0A1E5D8P1_9VIBR</name>
<evidence type="ECO:0000313" key="23">
    <source>
        <dbReference type="Proteomes" id="UP000094165"/>
    </source>
</evidence>
<keyword evidence="10 17" id="KW-0520">NAD</keyword>
<evidence type="ECO:0000256" key="9">
    <source>
        <dbReference type="ARBA" id="ARBA00022958"/>
    </source>
</evidence>
<feature type="domain" description="YjeF C-terminal" evidence="20">
    <location>
        <begin position="243"/>
        <end position="511"/>
    </location>
</feature>
<feature type="domain" description="YjeF N-terminal" evidence="21">
    <location>
        <begin position="16"/>
        <end position="233"/>
    </location>
</feature>
<protein>
    <recommendedName>
        <fullName evidence="19">Bifunctional NAD(P)H-hydrate repair enzyme</fullName>
    </recommendedName>
    <alternativeName>
        <fullName evidence="19">Nicotinamide nucleotide repair protein</fullName>
    </alternativeName>
    <domain>
        <recommendedName>
            <fullName evidence="19">ADP-dependent (S)-NAD(P)H-hydrate dehydratase</fullName>
            <ecNumber evidence="19">4.2.1.136</ecNumber>
        </recommendedName>
        <alternativeName>
            <fullName evidence="19">ADP-dependent NAD(P)HX dehydratase</fullName>
        </alternativeName>
    </domain>
    <domain>
        <recommendedName>
            <fullName evidence="19">NAD(P)H-hydrate epimerase</fullName>
            <ecNumber evidence="19">5.1.99.6</ecNumber>
        </recommendedName>
    </domain>
</protein>
<dbReference type="EC" id="5.1.99.6" evidence="19"/>
<dbReference type="NCBIfam" id="TIGR00196">
    <property type="entry name" value="yjeF_cterm"/>
    <property type="match status" value="1"/>
</dbReference>
<evidence type="ECO:0000259" key="20">
    <source>
        <dbReference type="PROSITE" id="PS51383"/>
    </source>
</evidence>
<comment type="similarity">
    <text evidence="4 19">In the C-terminal section; belongs to the NnrD/CARKD family.</text>
</comment>
<dbReference type="RefSeq" id="WP_017053587.1">
    <property type="nucleotide sequence ID" value="NZ_AJYW02000011.1"/>
</dbReference>
<sequence>MKTSLHSQPLYTAKQVREGEVLAAKKNNITMFELMEKAGEAAFQLILSHYPHSKKWLICCGKGNNGGDGYVVARLAKQAGIEVHVWQAGDLSDKLTEDAQQALELWLTIDGAVCHAKDRIPPDCDLIVDALLGTGFKPPLRPNYAELISRINHTHLPIVSIDIPSGLDADTGHVQPHSLEEANRRQEQNGLAIVASHTITFIGIKQGLVTGSARDHTGLLHFSGLGVDESFNQMNVASAVYSCADEIPTLLMPRKRTAHKGLNGKVLLIGGNVGMGGAIRLASEGCIRSGAGLVSVLTHPDNILPILSSRPEIMALSWESDCKVISDKIHWASTYVLGPGLGQDEQAQRWFEYIKQSSAEKVLDADALNLLAVEPNQDPNRIITPHPGEAARLLNCTVADIEINRYQAAHDLQKKYGGVVVLKGAGSIVCDGKTTWVCHAGNPGMASAGMGDVLSGVIGAMLGQNLTLTDAAQIGVFIHSCAADLCAKENGEIGLVASDLFQTLRRVINGPLIQG</sequence>
<comment type="function">
    <text evidence="14 19">Bifunctional enzyme that catalyzes the epimerization of the S- and R-forms of NAD(P)HX and the dehydration of the S-form of NAD(P)HX at the expense of ADP, which is converted to AMP. This allows the repair of both epimers of NAD(P)HX, a damaged form of NAD(P)H that is a result of enzymatic or heat-dependent hydration.</text>
</comment>
<comment type="function">
    <text evidence="17">Catalyzes the dehydration of the S-form of NAD(P)HX at the expense of ADP, which is converted to AMP. Together with NAD(P)HX epimerase, which catalyzes the epimerization of the S- and R-forms, the enzyme allows the repair of both epimers of NAD(P)HX, a damaged form of NAD(P)H that is a result of enzymatic or heat-dependent hydration.</text>
</comment>
<feature type="binding site" evidence="18">
    <location>
        <begin position="64"/>
        <end position="68"/>
    </location>
    <ligand>
        <name>(6S)-NADPHX</name>
        <dbReference type="ChEBI" id="CHEBI:64076"/>
    </ligand>
</feature>
<feature type="binding site" evidence="17">
    <location>
        <position position="452"/>
    </location>
    <ligand>
        <name>(6S)-NADPHX</name>
        <dbReference type="ChEBI" id="CHEBI:64076"/>
    </ligand>
</feature>
<dbReference type="InterPro" id="IPR036652">
    <property type="entry name" value="YjeF_N_dom_sf"/>
</dbReference>
<evidence type="ECO:0000256" key="12">
    <source>
        <dbReference type="ARBA" id="ARBA00023239"/>
    </source>
</evidence>
<comment type="cofactor">
    <cofactor evidence="17">
        <name>Mg(2+)</name>
        <dbReference type="ChEBI" id="CHEBI:18420"/>
    </cofactor>
</comment>
<feature type="binding site" evidence="18">
    <location>
        <position position="144"/>
    </location>
    <ligand>
        <name>(6S)-NADPHX</name>
        <dbReference type="ChEBI" id="CHEBI:64076"/>
    </ligand>
</feature>
<dbReference type="EMBL" id="AJYW02000011">
    <property type="protein sequence ID" value="OEE80135.1"/>
    <property type="molecule type" value="Genomic_DNA"/>
</dbReference>
<organism evidence="22 23">
    <name type="scientific">Vibrio genomosp. F6 str. FF-238</name>
    <dbReference type="NCBI Taxonomy" id="1191298"/>
    <lineage>
        <taxon>Bacteria</taxon>
        <taxon>Pseudomonadati</taxon>
        <taxon>Pseudomonadota</taxon>
        <taxon>Gammaproteobacteria</taxon>
        <taxon>Vibrionales</taxon>
        <taxon>Vibrionaceae</taxon>
        <taxon>Vibrio</taxon>
    </lineage>
</organism>
<evidence type="ECO:0000256" key="3">
    <source>
        <dbReference type="ARBA" id="ARBA00006001"/>
    </source>
</evidence>
<feature type="binding site" evidence="18">
    <location>
        <position position="165"/>
    </location>
    <ligand>
        <name>K(+)</name>
        <dbReference type="ChEBI" id="CHEBI:29103"/>
    </ligand>
</feature>
<comment type="caution">
    <text evidence="22">The sequence shown here is derived from an EMBL/GenBank/DDBJ whole genome shotgun (WGS) entry which is preliminary data.</text>
</comment>
<comment type="similarity">
    <text evidence="17">Belongs to the NnrD/CARKD family.</text>
</comment>
<evidence type="ECO:0000256" key="18">
    <source>
        <dbReference type="HAMAP-Rule" id="MF_01966"/>
    </source>
</evidence>
<dbReference type="Pfam" id="PF03853">
    <property type="entry name" value="YjeF_N"/>
    <property type="match status" value="1"/>
</dbReference>
<proteinExistence type="inferred from homology"/>
<keyword evidence="8 17" id="KW-0521">NADP</keyword>
<dbReference type="SUPFAM" id="SSF53613">
    <property type="entry name" value="Ribokinase-like"/>
    <property type="match status" value="1"/>
</dbReference>
<dbReference type="AlphaFoldDB" id="A0A1E5D8P1"/>
<comment type="similarity">
    <text evidence="3 19">In the N-terminal section; belongs to the NnrE/AIBP family.</text>
</comment>
<dbReference type="Gene3D" id="3.40.50.10260">
    <property type="entry name" value="YjeF N-terminal domain"/>
    <property type="match status" value="1"/>
</dbReference>
<keyword evidence="13" id="KW-0511">Multifunctional enzyme</keyword>
<evidence type="ECO:0000256" key="14">
    <source>
        <dbReference type="ARBA" id="ARBA00025153"/>
    </source>
</evidence>
<evidence type="ECO:0000256" key="7">
    <source>
        <dbReference type="ARBA" id="ARBA00022840"/>
    </source>
</evidence>
<keyword evidence="11 18" id="KW-0413">Isomerase</keyword>
<comment type="catalytic activity">
    <reaction evidence="15 17 19">
        <text>(6S)-NADHX + ADP = AMP + phosphate + NADH + H(+)</text>
        <dbReference type="Rhea" id="RHEA:32223"/>
        <dbReference type="ChEBI" id="CHEBI:15378"/>
        <dbReference type="ChEBI" id="CHEBI:43474"/>
        <dbReference type="ChEBI" id="CHEBI:57945"/>
        <dbReference type="ChEBI" id="CHEBI:64074"/>
        <dbReference type="ChEBI" id="CHEBI:456215"/>
        <dbReference type="ChEBI" id="CHEBI:456216"/>
        <dbReference type="EC" id="4.2.1.136"/>
    </reaction>
</comment>
<evidence type="ECO:0000256" key="1">
    <source>
        <dbReference type="ARBA" id="ARBA00000013"/>
    </source>
</evidence>
<dbReference type="HAMAP" id="MF_01966">
    <property type="entry name" value="NADHX_epimerase"/>
    <property type="match status" value="1"/>
</dbReference>
<evidence type="ECO:0000313" key="22">
    <source>
        <dbReference type="EMBL" id="OEE80135.1"/>
    </source>
</evidence>
<feature type="binding site" evidence="17">
    <location>
        <position position="451"/>
    </location>
    <ligand>
        <name>AMP</name>
        <dbReference type="ChEBI" id="CHEBI:456215"/>
    </ligand>
</feature>
<evidence type="ECO:0000256" key="17">
    <source>
        <dbReference type="HAMAP-Rule" id="MF_01965"/>
    </source>
</evidence>
<dbReference type="InterPro" id="IPR030677">
    <property type="entry name" value="Nnr"/>
</dbReference>
<dbReference type="GO" id="GO:0052855">
    <property type="term" value="F:ADP-dependent NAD(P)H-hydrate dehydratase activity"/>
    <property type="evidence" value="ECO:0007669"/>
    <property type="project" value="UniProtKB-UniRule"/>
</dbReference>
<dbReference type="PANTHER" id="PTHR12592:SF0">
    <property type="entry name" value="ATP-DEPENDENT (S)-NAD(P)H-HYDRATE DEHYDRATASE"/>
    <property type="match status" value="1"/>
</dbReference>
<keyword evidence="12 17" id="KW-0456">Lyase</keyword>
<evidence type="ECO:0000256" key="10">
    <source>
        <dbReference type="ARBA" id="ARBA00023027"/>
    </source>
</evidence>
<dbReference type="NCBIfam" id="TIGR00197">
    <property type="entry name" value="yjeF_nterm"/>
    <property type="match status" value="1"/>
</dbReference>
<feature type="binding site" evidence="18">
    <location>
        <begin position="133"/>
        <end position="139"/>
    </location>
    <ligand>
        <name>(6S)-NADPHX</name>
        <dbReference type="ChEBI" id="CHEBI:64076"/>
    </ligand>
</feature>
<dbReference type="Pfam" id="PF01256">
    <property type="entry name" value="Carb_kinase"/>
    <property type="match status" value="1"/>
</dbReference>
<reference evidence="22 23" key="1">
    <citation type="journal article" date="2012" name="Science">
        <title>Ecological populations of bacteria act as socially cohesive units of antibiotic production and resistance.</title>
        <authorList>
            <person name="Cordero O.X."/>
            <person name="Wildschutte H."/>
            <person name="Kirkup B."/>
            <person name="Proehl S."/>
            <person name="Ngo L."/>
            <person name="Hussain F."/>
            <person name="Le Roux F."/>
            <person name="Mincer T."/>
            <person name="Polz M.F."/>
        </authorList>
    </citation>
    <scope>NUCLEOTIDE SEQUENCE [LARGE SCALE GENOMIC DNA]</scope>
    <source>
        <strain evidence="22 23">FF-238</strain>
    </source>
</reference>
<evidence type="ECO:0000256" key="5">
    <source>
        <dbReference type="ARBA" id="ARBA00022723"/>
    </source>
</evidence>
<dbReference type="PIRSF" id="PIRSF017184">
    <property type="entry name" value="Nnr"/>
    <property type="match status" value="1"/>
</dbReference>
<dbReference type="InterPro" id="IPR017953">
    <property type="entry name" value="Carbohydrate_kinase_pred_CS"/>
</dbReference>
<feature type="binding site" evidence="17">
    <location>
        <position position="340"/>
    </location>
    <ligand>
        <name>(6S)-NADPHX</name>
        <dbReference type="ChEBI" id="CHEBI:64076"/>
    </ligand>
</feature>
<comment type="catalytic activity">
    <reaction evidence="16 17 19">
        <text>(6S)-NADPHX + ADP = AMP + phosphate + NADPH + H(+)</text>
        <dbReference type="Rhea" id="RHEA:32235"/>
        <dbReference type="ChEBI" id="CHEBI:15378"/>
        <dbReference type="ChEBI" id="CHEBI:43474"/>
        <dbReference type="ChEBI" id="CHEBI:57783"/>
        <dbReference type="ChEBI" id="CHEBI:64076"/>
        <dbReference type="ChEBI" id="CHEBI:456215"/>
        <dbReference type="ChEBI" id="CHEBI:456216"/>
        <dbReference type="EC" id="4.2.1.136"/>
    </reaction>
</comment>
<comment type="function">
    <text evidence="18">Catalyzes the epimerization of the S- and R-forms of NAD(P)HX, a damaged form of NAD(P)H that is a result of enzymatic or heat-dependent hydration. This is a prerequisite for the S-specific NAD(P)H-hydrate dehydratase to allow the repair of both epimers of NAD(P)HX.</text>
</comment>
<feature type="binding site" evidence="18">
    <location>
        <position position="65"/>
    </location>
    <ligand>
        <name>K(+)</name>
        <dbReference type="ChEBI" id="CHEBI:29103"/>
    </ligand>
</feature>
<keyword evidence="5 18" id="KW-0479">Metal-binding</keyword>
<dbReference type="GO" id="GO:0046496">
    <property type="term" value="P:nicotinamide nucleotide metabolic process"/>
    <property type="evidence" value="ECO:0007669"/>
    <property type="project" value="UniProtKB-UniRule"/>
</dbReference>
<feature type="binding site" evidence="17">
    <location>
        <begin position="423"/>
        <end position="427"/>
    </location>
    <ligand>
        <name>AMP</name>
        <dbReference type="ChEBI" id="CHEBI:456215"/>
    </ligand>
</feature>
<evidence type="ECO:0000256" key="2">
    <source>
        <dbReference type="ARBA" id="ARBA00000909"/>
    </source>
</evidence>
<evidence type="ECO:0000256" key="13">
    <source>
        <dbReference type="ARBA" id="ARBA00023268"/>
    </source>
</evidence>
<dbReference type="SUPFAM" id="SSF64153">
    <property type="entry name" value="YjeF N-terminal domain-like"/>
    <property type="match status" value="1"/>
</dbReference>
<evidence type="ECO:0000256" key="11">
    <source>
        <dbReference type="ARBA" id="ARBA00023235"/>
    </source>
</evidence>
<feature type="binding site" evidence="18">
    <location>
        <position position="162"/>
    </location>
    <ligand>
        <name>(6S)-NADPHX</name>
        <dbReference type="ChEBI" id="CHEBI:64076"/>
    </ligand>
</feature>
<gene>
    <name evidence="17" type="primary">nnrD</name>
    <name evidence="18" type="synonym">nnrE</name>
    <name evidence="22" type="ORF">A130_10445</name>
</gene>
<dbReference type="GO" id="GO:0046872">
    <property type="term" value="F:metal ion binding"/>
    <property type="evidence" value="ECO:0007669"/>
    <property type="project" value="UniProtKB-UniRule"/>
</dbReference>
<dbReference type="HAMAP" id="MF_01965">
    <property type="entry name" value="NADHX_dehydratase"/>
    <property type="match status" value="1"/>
</dbReference>
<dbReference type="PANTHER" id="PTHR12592">
    <property type="entry name" value="ATP-DEPENDENT (S)-NAD(P)H-HYDRATE DEHYDRATASE FAMILY MEMBER"/>
    <property type="match status" value="1"/>
</dbReference>
<feature type="binding site" evidence="17">
    <location>
        <position position="278"/>
    </location>
    <ligand>
        <name>(6S)-NADPHX</name>
        <dbReference type="ChEBI" id="CHEBI:64076"/>
    </ligand>
</feature>
<dbReference type="InterPro" id="IPR029056">
    <property type="entry name" value="Ribokinase-like"/>
</dbReference>
<comment type="similarity">
    <text evidence="18">Belongs to the NnrE/AIBP family.</text>
</comment>
<dbReference type="InterPro" id="IPR004443">
    <property type="entry name" value="YjeF_N_dom"/>
</dbReference>
<comment type="subunit">
    <text evidence="17">Homotetramer.</text>
</comment>
<keyword evidence="6 17" id="KW-0547">Nucleotide-binding</keyword>
<dbReference type="PROSITE" id="PS51385">
    <property type="entry name" value="YJEF_N"/>
    <property type="match status" value="1"/>
</dbReference>
<dbReference type="PROSITE" id="PS51383">
    <property type="entry name" value="YJEF_C_3"/>
    <property type="match status" value="1"/>
</dbReference>
<dbReference type="GO" id="GO:0110051">
    <property type="term" value="P:metabolite repair"/>
    <property type="evidence" value="ECO:0007669"/>
    <property type="project" value="TreeGrafter"/>
</dbReference>
<evidence type="ECO:0000256" key="4">
    <source>
        <dbReference type="ARBA" id="ARBA00009524"/>
    </source>
</evidence>
<keyword evidence="9 18" id="KW-0630">Potassium</keyword>
<dbReference type="FunFam" id="3.40.1190.20:FF:000017">
    <property type="entry name" value="Multifunctional fusion protein"/>
    <property type="match status" value="1"/>
</dbReference>
<keyword evidence="23" id="KW-1185">Reference proteome</keyword>
<evidence type="ECO:0000256" key="19">
    <source>
        <dbReference type="PIRNR" id="PIRNR017184"/>
    </source>
</evidence>
<evidence type="ECO:0000256" key="16">
    <source>
        <dbReference type="ARBA" id="ARBA00049209"/>
    </source>
</evidence>
<dbReference type="PROSITE" id="PS01050">
    <property type="entry name" value="YJEF_C_2"/>
    <property type="match status" value="1"/>
</dbReference>
<evidence type="ECO:0000256" key="6">
    <source>
        <dbReference type="ARBA" id="ARBA00022741"/>
    </source>
</evidence>
<dbReference type="EC" id="4.2.1.136" evidence="19"/>
<feature type="binding site" evidence="17">
    <location>
        <position position="386"/>
    </location>
    <ligand>
        <name>(6S)-NADPHX</name>
        <dbReference type="ChEBI" id="CHEBI:64076"/>
    </ligand>
</feature>
<evidence type="ECO:0000256" key="8">
    <source>
        <dbReference type="ARBA" id="ARBA00022857"/>
    </source>
</evidence>